<feature type="domain" description="Zn(2)-C6 fungal-type" evidence="6">
    <location>
        <begin position="25"/>
        <end position="59"/>
    </location>
</feature>
<dbReference type="Gene3D" id="4.10.240.10">
    <property type="entry name" value="Zn(2)-C6 fungal-type DNA-binding domain"/>
    <property type="match status" value="1"/>
</dbReference>
<dbReference type="GeneID" id="25298928"/>
<dbReference type="PANTHER" id="PTHR46910:SF11">
    <property type="entry name" value="ZN(2)-C6 FUNGAL-TYPE DOMAIN-CONTAINING PROTEIN"/>
    <property type="match status" value="1"/>
</dbReference>
<dbReference type="AlphaFoldDB" id="A0A0D2IT78"/>
<evidence type="ECO:0000259" key="6">
    <source>
        <dbReference type="PROSITE" id="PS50048"/>
    </source>
</evidence>
<sequence>MSTLVHTPATSLRPVTKPRRRQNHCCDPCRRSKRACDATGRVREEVCSNCARTGKECTFEKVRRTVAKNSTKLSAKSLPWRSPAREHVAVDDRSSPGQNSVFTTNVFHVSDQSSHGRTLSSGSADFPETTSSHVTRVLRGESQGLFPGSELIESWPDATTFEGGLGHTDKTMSLNPVPEVHDVDPAQLSYYDHDLEDAPSTVFSMGHSMYSDGRPARKDTIEGEDNESALRRKSSTLPDPSSDTLVHLLAEKTNKFLISESLTRIYQDTMENALSCWLTERTCPYTYEGIIEPQSPLKESVESPRPISWANCIVSRICQLDRPSCILRDRPLTPRENQAASRALKAAIMAFSSQWSHTANTSTESTANARSGDILSDLIDGRSTVPEEKTPTNFDRSIQEMLWNDVHRLLQETAGLDSFRVLFAQLIFSFTQKPLQRDYHAKIRRLRARRGNSLQTSPSGGGIEMNYTPDSENYGSWGPPPHAFGRYPEDPGDIEELKDLLELQGRPIHLESALLQLSEKRVKLERRDASLGPQAVDPISITDRKSFNLLFWMVMMCDTLVAALYRRPFIVSDEDSLILRVENPNQPPFNPPSTVYGSGSASDGPSSSLPHLDTDDLDSTPWGMLFLRRGETTKSTNDSPWPFSEEYASALLSDAAPVKVLLYRKARRLRNLLFRRAPARKIETGIVDALTVYEHWNKSYGEFMITCIQHHEELPPRIQSWYSVLLGHWHLAVFLLSDCIEEIDKLQKGDNLYGALRQSCRLVFEMRKTSALQVADICRVGRPRQDSSFQHTGNFHFTVSQGALLTEPWTEILIRCFARATNQFLRWLSDFQSTNSSSIKWCGADDFDTLYYNCANCIRALFDLGRKSDMAYLTALSFSERLQEIRNPSQGDSATFT</sequence>
<evidence type="ECO:0000313" key="7">
    <source>
        <dbReference type="EMBL" id="KIW99929.1"/>
    </source>
</evidence>
<dbReference type="CDD" id="cd00067">
    <property type="entry name" value="GAL4"/>
    <property type="match status" value="1"/>
</dbReference>
<name>A0A0D2IT78_9EURO</name>
<evidence type="ECO:0000256" key="1">
    <source>
        <dbReference type="ARBA" id="ARBA00023015"/>
    </source>
</evidence>
<dbReference type="InterPro" id="IPR036864">
    <property type="entry name" value="Zn2-C6_fun-type_DNA-bd_sf"/>
</dbReference>
<keyword evidence="8" id="KW-1185">Reference proteome</keyword>
<feature type="region of interest" description="Disordered" evidence="5">
    <location>
        <begin position="209"/>
        <end position="242"/>
    </location>
</feature>
<dbReference type="EMBL" id="KN847484">
    <property type="protein sequence ID" value="KIW99929.1"/>
    <property type="molecule type" value="Genomic_DNA"/>
</dbReference>
<reference evidence="7 8" key="1">
    <citation type="submission" date="2015-01" db="EMBL/GenBank/DDBJ databases">
        <title>The Genome Sequence of Rhinocladiella mackenzie CBS 650.93.</title>
        <authorList>
            <consortium name="The Broad Institute Genomics Platform"/>
            <person name="Cuomo C."/>
            <person name="de Hoog S."/>
            <person name="Gorbushina A."/>
            <person name="Stielow B."/>
            <person name="Teixiera M."/>
            <person name="Abouelleil A."/>
            <person name="Chapman S.B."/>
            <person name="Priest M."/>
            <person name="Young S.K."/>
            <person name="Wortman J."/>
            <person name="Nusbaum C."/>
            <person name="Birren B."/>
        </authorList>
    </citation>
    <scope>NUCLEOTIDE SEQUENCE [LARGE SCALE GENOMIC DNA]</scope>
    <source>
        <strain evidence="7 8">CBS 650.93</strain>
    </source>
</reference>
<dbReference type="SUPFAM" id="SSF57701">
    <property type="entry name" value="Zn2/Cys6 DNA-binding domain"/>
    <property type="match status" value="1"/>
</dbReference>
<keyword evidence="2" id="KW-0238">DNA-binding</keyword>
<feature type="region of interest" description="Disordered" evidence="5">
    <location>
        <begin position="1"/>
        <end position="22"/>
    </location>
</feature>
<dbReference type="GO" id="GO:0003677">
    <property type="term" value="F:DNA binding"/>
    <property type="evidence" value="ECO:0007669"/>
    <property type="project" value="UniProtKB-KW"/>
</dbReference>
<organism evidence="7 8">
    <name type="scientific">Rhinocladiella mackenziei CBS 650.93</name>
    <dbReference type="NCBI Taxonomy" id="1442369"/>
    <lineage>
        <taxon>Eukaryota</taxon>
        <taxon>Fungi</taxon>
        <taxon>Dikarya</taxon>
        <taxon>Ascomycota</taxon>
        <taxon>Pezizomycotina</taxon>
        <taxon>Eurotiomycetes</taxon>
        <taxon>Chaetothyriomycetidae</taxon>
        <taxon>Chaetothyriales</taxon>
        <taxon>Herpotrichiellaceae</taxon>
        <taxon>Rhinocladiella</taxon>
    </lineage>
</organism>
<dbReference type="Proteomes" id="UP000053617">
    <property type="component" value="Unassembled WGS sequence"/>
</dbReference>
<evidence type="ECO:0000256" key="4">
    <source>
        <dbReference type="ARBA" id="ARBA00023242"/>
    </source>
</evidence>
<dbReference type="PANTHER" id="PTHR46910">
    <property type="entry name" value="TRANSCRIPTION FACTOR PDR1"/>
    <property type="match status" value="1"/>
</dbReference>
<evidence type="ECO:0000256" key="3">
    <source>
        <dbReference type="ARBA" id="ARBA00023163"/>
    </source>
</evidence>
<proteinExistence type="predicted"/>
<feature type="compositionally biased region" description="Low complexity" evidence="5">
    <location>
        <begin position="597"/>
        <end position="608"/>
    </location>
</feature>
<dbReference type="OrthoDB" id="5958943at2759"/>
<dbReference type="PROSITE" id="PS50048">
    <property type="entry name" value="ZN2_CY6_FUNGAL_2"/>
    <property type="match status" value="1"/>
</dbReference>
<feature type="region of interest" description="Disordered" evidence="5">
    <location>
        <begin position="582"/>
        <end position="616"/>
    </location>
</feature>
<accession>A0A0D2IT78</accession>
<dbReference type="InterPro" id="IPR050987">
    <property type="entry name" value="AtrR-like"/>
</dbReference>
<gene>
    <name evidence="7" type="ORF">Z518_10857</name>
</gene>
<evidence type="ECO:0000313" key="8">
    <source>
        <dbReference type="Proteomes" id="UP000053617"/>
    </source>
</evidence>
<dbReference type="GO" id="GO:0008270">
    <property type="term" value="F:zinc ion binding"/>
    <property type="evidence" value="ECO:0007669"/>
    <property type="project" value="InterPro"/>
</dbReference>
<keyword evidence="1" id="KW-0805">Transcription regulation</keyword>
<protein>
    <submittedName>
        <fullName evidence="7">Rhinocladiella mackenziei CBS 650.93 unplaced genomic scaffold supercont1.10, whole genome shotgun sequence</fullName>
    </submittedName>
</protein>
<dbReference type="VEuPathDB" id="FungiDB:Z518_10857"/>
<dbReference type="HOGENOM" id="CLU_006237_0_0_1"/>
<dbReference type="InterPro" id="IPR001138">
    <property type="entry name" value="Zn2Cys6_DnaBD"/>
</dbReference>
<evidence type="ECO:0000256" key="2">
    <source>
        <dbReference type="ARBA" id="ARBA00023125"/>
    </source>
</evidence>
<keyword evidence="4" id="KW-0539">Nucleus</keyword>
<keyword evidence="3" id="KW-0804">Transcription</keyword>
<feature type="compositionally biased region" description="Polar residues" evidence="5">
    <location>
        <begin position="1"/>
        <end position="10"/>
    </location>
</feature>
<dbReference type="GO" id="GO:0000981">
    <property type="term" value="F:DNA-binding transcription factor activity, RNA polymerase II-specific"/>
    <property type="evidence" value="ECO:0007669"/>
    <property type="project" value="InterPro"/>
</dbReference>
<dbReference type="RefSeq" id="XP_013267142.1">
    <property type="nucleotide sequence ID" value="XM_013411688.1"/>
</dbReference>
<evidence type="ECO:0000256" key="5">
    <source>
        <dbReference type="SAM" id="MobiDB-lite"/>
    </source>
</evidence>
<feature type="region of interest" description="Disordered" evidence="5">
    <location>
        <begin position="112"/>
        <end position="133"/>
    </location>
</feature>
<dbReference type="STRING" id="1442369.A0A0D2IT78"/>